<dbReference type="NCBIfam" id="TIGR01414">
    <property type="entry name" value="autotrans_barl"/>
    <property type="match status" value="1"/>
</dbReference>
<evidence type="ECO:0000313" key="11">
    <source>
        <dbReference type="Proteomes" id="UP000250443"/>
    </source>
</evidence>
<evidence type="ECO:0000256" key="4">
    <source>
        <dbReference type="ARBA" id="ARBA00022729"/>
    </source>
</evidence>
<dbReference type="PROSITE" id="PS51208">
    <property type="entry name" value="AUTOTRANSPORTER"/>
    <property type="match status" value="1"/>
</dbReference>
<dbReference type="GO" id="GO:0046872">
    <property type="term" value="F:metal ion binding"/>
    <property type="evidence" value="ECO:0007669"/>
    <property type="project" value="UniProtKB-KW"/>
</dbReference>
<evidence type="ECO:0000313" key="10">
    <source>
        <dbReference type="EMBL" id="SPZ02976.1"/>
    </source>
</evidence>
<evidence type="ECO:0000313" key="9">
    <source>
        <dbReference type="EMBL" id="MBF8639711.1"/>
    </source>
</evidence>
<dbReference type="GO" id="GO:0019867">
    <property type="term" value="C:outer membrane"/>
    <property type="evidence" value="ECO:0007669"/>
    <property type="project" value="InterPro"/>
</dbReference>
<feature type="signal peptide" evidence="7">
    <location>
        <begin position="1"/>
        <end position="22"/>
    </location>
</feature>
<reference evidence="10 11" key="1">
    <citation type="submission" date="2018-06" db="EMBL/GenBank/DDBJ databases">
        <authorList>
            <consortium name="Pathogen Informatics"/>
            <person name="Doyle S."/>
        </authorList>
    </citation>
    <scope>NUCLEOTIDE SEQUENCE [LARGE SCALE GENOMIC DNA]</scope>
    <source>
        <strain evidence="10 11">NCTC11842</strain>
    </source>
</reference>
<feature type="domain" description="Autotransporter" evidence="8">
    <location>
        <begin position="355"/>
        <end position="645"/>
    </location>
</feature>
<keyword evidence="6" id="KW-0862">Zinc</keyword>
<dbReference type="EC" id="3.4.11.6" evidence="10"/>
<dbReference type="Pfam" id="PF04389">
    <property type="entry name" value="Peptidase_M28"/>
    <property type="match status" value="1"/>
</dbReference>
<dbReference type="GO" id="GO:0006508">
    <property type="term" value="P:proteolysis"/>
    <property type="evidence" value="ECO:0007669"/>
    <property type="project" value="UniProtKB-KW"/>
</dbReference>
<name>A0A2X2CBC8_PSELU</name>
<dbReference type="EMBL" id="UAUF01000008">
    <property type="protein sequence ID" value="SPZ02976.1"/>
    <property type="molecule type" value="Genomic_DNA"/>
</dbReference>
<dbReference type="Pfam" id="PF03797">
    <property type="entry name" value="Autotransporter"/>
    <property type="match status" value="1"/>
</dbReference>
<evidence type="ECO:0000256" key="2">
    <source>
        <dbReference type="ARBA" id="ARBA00022670"/>
    </source>
</evidence>
<evidence type="ECO:0000256" key="7">
    <source>
        <dbReference type="SAM" id="SignalP"/>
    </source>
</evidence>
<dbReference type="PANTHER" id="PTHR12147">
    <property type="entry name" value="METALLOPEPTIDASE M28 FAMILY MEMBER"/>
    <property type="match status" value="1"/>
</dbReference>
<dbReference type="Gene3D" id="2.40.128.130">
    <property type="entry name" value="Autotransporter beta-domain"/>
    <property type="match status" value="1"/>
</dbReference>
<dbReference type="GO" id="GO:0004177">
    <property type="term" value="F:aminopeptidase activity"/>
    <property type="evidence" value="ECO:0007669"/>
    <property type="project" value="UniProtKB-KW"/>
</dbReference>
<dbReference type="SUPFAM" id="SSF53187">
    <property type="entry name" value="Zn-dependent exopeptidases"/>
    <property type="match status" value="1"/>
</dbReference>
<dbReference type="Gene3D" id="3.40.630.10">
    <property type="entry name" value="Zn peptidases"/>
    <property type="match status" value="1"/>
</dbReference>
<evidence type="ECO:0000256" key="3">
    <source>
        <dbReference type="ARBA" id="ARBA00022723"/>
    </source>
</evidence>
<dbReference type="RefSeq" id="WP_010796980.1">
    <property type="nucleotide sequence ID" value="NZ_CP069262.1"/>
</dbReference>
<dbReference type="SUPFAM" id="SSF103515">
    <property type="entry name" value="Autotransporter"/>
    <property type="match status" value="1"/>
</dbReference>
<keyword evidence="1 10" id="KW-0031">Aminopeptidase</keyword>
<reference evidence="9 12" key="2">
    <citation type="submission" date="2020-10" db="EMBL/GenBank/DDBJ databases">
        <title>Genome sequences of Pseudomonas isolates.</title>
        <authorList>
            <person name="Wessels L."/>
            <person name="Reich F."/>
            <person name="Hammerl J."/>
        </authorList>
    </citation>
    <scope>NUCLEOTIDE SEQUENCE [LARGE SCALE GENOMIC DNA]</scope>
    <source>
        <strain evidence="9 12">20-MO00624-0</strain>
    </source>
</reference>
<sequence>MHSFSKLALAVGCILIGGTAGAYDFGEYADETLDVLINEYPGRYRGTTSFEGASAWMQQRIGNNATLQSFTWNGNRNSQNVVAQLAGTSGNTLVLGAHFDTYFGRPTLQGLDDNGSGAAVLTEITRNLSGIALENGINVVAFGAEEEGLRGSRAYVAGLSDSERASLLGMINLDSLITGDLMYAHAGANSVDNPALASIREQTLRIAQELGIDLRTNPGLNSEYPAGTGCCSDAASFEALGIPVLFVEATNWEIGELDGYEQTTNPAIPGGATWHTPSLDNETVLTGALGAERIQQRLRDYSRLLTRLLLELTNADLLASTASSGALARAMEDNLRSQHETLTRLHDRRWLGLQLAPLALNQFSGSVGIEGEYQPEHGFDVDPSQRSKRATAYAIGDYRASEWLTVGGSLSIQRGKDDLEHSGKVRNETWQAGLYGLVSNGGPLWAAGELSAGHTRFDTDRSVFLQASGGPVLLNQTLSGDTRARFFGARLTGGYDMTVGQLRTGPQLGLDYTRYHIDSFDEDDSRRTAMSFDDQTYDSIQASLGWRVYGDLPMSRGMALQPYAHVAWVEELGDGRKSRLDVISRGDGRLRTAALDSVDKHFARAQIGAQWAITPEIGVYAEVNSRLGHSEGSQTGYSLGAQWRF</sequence>
<evidence type="ECO:0000256" key="1">
    <source>
        <dbReference type="ARBA" id="ARBA00022438"/>
    </source>
</evidence>
<keyword evidence="3" id="KW-0479">Metal-binding</keyword>
<dbReference type="EMBL" id="JADMCD010000001">
    <property type="protein sequence ID" value="MBF8639711.1"/>
    <property type="molecule type" value="Genomic_DNA"/>
</dbReference>
<dbReference type="InterPro" id="IPR045175">
    <property type="entry name" value="M28_fam"/>
</dbReference>
<feature type="chain" id="PRO_5016143744" evidence="7">
    <location>
        <begin position="23"/>
        <end position="645"/>
    </location>
</feature>
<keyword evidence="4 7" id="KW-0732">Signal</keyword>
<dbReference type="InterPro" id="IPR005546">
    <property type="entry name" value="Autotransporte_beta"/>
</dbReference>
<keyword evidence="5 10" id="KW-0378">Hydrolase</keyword>
<keyword evidence="2" id="KW-0645">Protease</keyword>
<dbReference type="Proteomes" id="UP000626180">
    <property type="component" value="Unassembled WGS sequence"/>
</dbReference>
<dbReference type="AlphaFoldDB" id="A0A2X2CBC8"/>
<dbReference type="InterPro" id="IPR006315">
    <property type="entry name" value="OM_autotransptr_brl_dom"/>
</dbReference>
<keyword evidence="12" id="KW-1185">Reference proteome</keyword>
<gene>
    <name evidence="10" type="primary">ywaD</name>
    <name evidence="9" type="ORF">IRZ65_03295</name>
    <name evidence="10" type="ORF">NCTC11842_00946</name>
</gene>
<dbReference type="InterPro" id="IPR036709">
    <property type="entry name" value="Autotransporte_beta_dom_sf"/>
</dbReference>
<accession>A0A2X2CBC8</accession>
<evidence type="ECO:0000259" key="8">
    <source>
        <dbReference type="PROSITE" id="PS51208"/>
    </source>
</evidence>
<dbReference type="PANTHER" id="PTHR12147:SF56">
    <property type="entry name" value="AMINOPEPTIDASE YDR415C-RELATED"/>
    <property type="match status" value="1"/>
</dbReference>
<protein>
    <submittedName>
        <fullName evidence="9">Autotransporter domain-containing protein</fullName>
    </submittedName>
    <submittedName>
        <fullName evidence="10">Putative integral membrane protein</fullName>
        <ecNumber evidence="10">3.4.11.6</ecNumber>
    </submittedName>
</protein>
<evidence type="ECO:0000313" key="12">
    <source>
        <dbReference type="Proteomes" id="UP000626180"/>
    </source>
</evidence>
<dbReference type="Proteomes" id="UP000250443">
    <property type="component" value="Unassembled WGS sequence"/>
</dbReference>
<evidence type="ECO:0000256" key="6">
    <source>
        <dbReference type="ARBA" id="ARBA00022833"/>
    </source>
</evidence>
<organism evidence="10 11">
    <name type="scientific">Pseudomonas luteola</name>
    <dbReference type="NCBI Taxonomy" id="47886"/>
    <lineage>
        <taxon>Bacteria</taxon>
        <taxon>Pseudomonadati</taxon>
        <taxon>Pseudomonadota</taxon>
        <taxon>Gammaproteobacteria</taxon>
        <taxon>Pseudomonadales</taxon>
        <taxon>Pseudomonadaceae</taxon>
        <taxon>Pseudomonas</taxon>
    </lineage>
</organism>
<evidence type="ECO:0000256" key="5">
    <source>
        <dbReference type="ARBA" id="ARBA00022801"/>
    </source>
</evidence>
<dbReference type="InterPro" id="IPR007484">
    <property type="entry name" value="Peptidase_M28"/>
</dbReference>
<proteinExistence type="predicted"/>
<dbReference type="GO" id="GO:0008235">
    <property type="term" value="F:metalloexopeptidase activity"/>
    <property type="evidence" value="ECO:0007669"/>
    <property type="project" value="InterPro"/>
</dbReference>
<dbReference type="SMART" id="SM00869">
    <property type="entry name" value="Autotransporter"/>
    <property type="match status" value="1"/>
</dbReference>